<dbReference type="AlphaFoldDB" id="A0A1H2ZGF8"/>
<sequence>MPSSESIANLRAGVFGLTAGICLLYAVLALATGRPDPMPVWIPGVCGLLSALLLTLASRAAGRAAARRAWDEGYRADARRAGSAAFWIALALYPAFGALRAADLIGPDLAMAVMGLLTGASYLALLTWFELRGRGEG</sequence>
<evidence type="ECO:0008006" key="4">
    <source>
        <dbReference type="Google" id="ProtNLM"/>
    </source>
</evidence>
<dbReference type="OrthoDB" id="7871308at2"/>
<proteinExistence type="predicted"/>
<reference evidence="2 3" key="1">
    <citation type="submission" date="2016-10" db="EMBL/GenBank/DDBJ databases">
        <authorList>
            <person name="de Groot N.N."/>
        </authorList>
    </citation>
    <scope>NUCLEOTIDE SEQUENCE [LARGE SCALE GENOMIC DNA]</scope>
    <source>
        <strain evidence="2 3">DSM 17890</strain>
    </source>
</reference>
<feature type="transmembrane region" description="Helical" evidence="1">
    <location>
        <begin position="38"/>
        <end position="57"/>
    </location>
</feature>
<evidence type="ECO:0000313" key="3">
    <source>
        <dbReference type="Proteomes" id="UP000199118"/>
    </source>
</evidence>
<feature type="transmembrane region" description="Helical" evidence="1">
    <location>
        <begin position="109"/>
        <end position="129"/>
    </location>
</feature>
<keyword evidence="1" id="KW-0812">Transmembrane</keyword>
<keyword evidence="1" id="KW-1133">Transmembrane helix</keyword>
<evidence type="ECO:0000313" key="2">
    <source>
        <dbReference type="EMBL" id="SDX16456.1"/>
    </source>
</evidence>
<accession>A0A1H2ZGF8</accession>
<protein>
    <recommendedName>
        <fullName evidence="4">DUF2178 domain-containing protein</fullName>
    </recommendedName>
</protein>
<dbReference type="RefSeq" id="WP_092681971.1">
    <property type="nucleotide sequence ID" value="NZ_FNMZ01000003.1"/>
</dbReference>
<dbReference type="EMBL" id="FNMZ01000003">
    <property type="protein sequence ID" value="SDX16456.1"/>
    <property type="molecule type" value="Genomic_DNA"/>
</dbReference>
<dbReference type="Proteomes" id="UP000199118">
    <property type="component" value="Unassembled WGS sequence"/>
</dbReference>
<name>A0A1H2ZGF8_9RHOB</name>
<organism evidence="2 3">
    <name type="scientific">Albimonas donghaensis</name>
    <dbReference type="NCBI Taxonomy" id="356660"/>
    <lineage>
        <taxon>Bacteria</taxon>
        <taxon>Pseudomonadati</taxon>
        <taxon>Pseudomonadota</taxon>
        <taxon>Alphaproteobacteria</taxon>
        <taxon>Rhodobacterales</taxon>
        <taxon>Paracoccaceae</taxon>
        <taxon>Albimonas</taxon>
    </lineage>
</organism>
<feature type="transmembrane region" description="Helical" evidence="1">
    <location>
        <begin position="78"/>
        <end position="97"/>
    </location>
</feature>
<keyword evidence="1" id="KW-0472">Membrane</keyword>
<keyword evidence="3" id="KW-1185">Reference proteome</keyword>
<evidence type="ECO:0000256" key="1">
    <source>
        <dbReference type="SAM" id="Phobius"/>
    </source>
</evidence>
<feature type="transmembrane region" description="Helical" evidence="1">
    <location>
        <begin position="12"/>
        <end position="32"/>
    </location>
</feature>
<gene>
    <name evidence="2" type="ORF">SAMN05444336_103497</name>
</gene>